<accession>A0A2T4S8L3</accession>
<gene>
    <name evidence="1" type="ORF">BUZ61_10715</name>
</gene>
<comment type="caution">
    <text evidence="1">The sequence shown here is derived from an EMBL/GenBank/DDBJ whole genome shotgun (WGS) entry which is preliminary data.</text>
</comment>
<sequence length="60" mass="7060">MLIFKFACKWAVSKKLATGFTQIFIGEVRIYLFGSYLRFKSLYRFLGIKTIKLYDSPLNL</sequence>
<dbReference type="EMBL" id="PZHR01000067">
    <property type="protein sequence ID" value="PTK58098.1"/>
    <property type="molecule type" value="Genomic_DNA"/>
</dbReference>
<evidence type="ECO:0000313" key="1">
    <source>
        <dbReference type="EMBL" id="PTK58098.1"/>
    </source>
</evidence>
<reference evidence="1 2" key="1">
    <citation type="journal article" date="2016" name="Front. Microbiol.">
        <title>Comprehensive Phylogenetic Analysis of Bovine Non-aureus Staphylococci Species Based on Whole-Genome Sequencing.</title>
        <authorList>
            <person name="Naushad S."/>
            <person name="Barkema H.W."/>
            <person name="Luby C."/>
            <person name="Condas L.A."/>
            <person name="Nobrega D.B."/>
            <person name="Carson D.A."/>
            <person name="De Buck J."/>
        </authorList>
    </citation>
    <scope>NUCLEOTIDE SEQUENCE [LARGE SCALE GENOMIC DNA]</scope>
    <source>
        <strain evidence="1 2">SNUC 4337</strain>
    </source>
</reference>
<evidence type="ECO:0000313" key="2">
    <source>
        <dbReference type="Proteomes" id="UP000240400"/>
    </source>
</evidence>
<name>A0A2T4S8L3_9STAP</name>
<proteinExistence type="predicted"/>
<protein>
    <submittedName>
        <fullName evidence="1">Uncharacterized protein</fullName>
    </submittedName>
</protein>
<dbReference type="AlphaFoldDB" id="A0A2T4S8L3"/>
<organism evidence="1 2">
    <name type="scientific">Staphylococcus nepalensis</name>
    <dbReference type="NCBI Taxonomy" id="214473"/>
    <lineage>
        <taxon>Bacteria</taxon>
        <taxon>Bacillati</taxon>
        <taxon>Bacillota</taxon>
        <taxon>Bacilli</taxon>
        <taxon>Bacillales</taxon>
        <taxon>Staphylococcaceae</taxon>
        <taxon>Staphylococcus</taxon>
    </lineage>
</organism>
<dbReference type="Proteomes" id="UP000240400">
    <property type="component" value="Unassembled WGS sequence"/>
</dbReference>